<dbReference type="InterPro" id="IPR001245">
    <property type="entry name" value="Ser-Thr/Tyr_kinase_cat_dom"/>
</dbReference>
<protein>
    <submittedName>
        <fullName evidence="7">Kinase-like domain-containing protein</fullName>
    </submittedName>
</protein>
<dbReference type="InterPro" id="IPR051681">
    <property type="entry name" value="Ser/Thr_Kinases-Pseudokinases"/>
</dbReference>
<evidence type="ECO:0000256" key="1">
    <source>
        <dbReference type="ARBA" id="ARBA00022679"/>
    </source>
</evidence>
<dbReference type="InterPro" id="IPR000719">
    <property type="entry name" value="Prot_kinase_dom"/>
</dbReference>
<dbReference type="SUPFAM" id="SSF56112">
    <property type="entry name" value="Protein kinase-like (PK-like)"/>
    <property type="match status" value="1"/>
</dbReference>
<feature type="compositionally biased region" description="Polar residues" evidence="5">
    <location>
        <begin position="505"/>
        <end position="521"/>
    </location>
</feature>
<dbReference type="PANTHER" id="PTHR44329:SF288">
    <property type="entry name" value="MITOGEN-ACTIVATED PROTEIN KINASE KINASE KINASE 20"/>
    <property type="match status" value="1"/>
</dbReference>
<keyword evidence="2" id="KW-0547">Nucleotide-binding</keyword>
<feature type="region of interest" description="Disordered" evidence="5">
    <location>
        <begin position="486"/>
        <end position="540"/>
    </location>
</feature>
<proteinExistence type="predicted"/>
<dbReference type="GO" id="GO:0004674">
    <property type="term" value="F:protein serine/threonine kinase activity"/>
    <property type="evidence" value="ECO:0007669"/>
    <property type="project" value="TreeGrafter"/>
</dbReference>
<keyword evidence="4" id="KW-0067">ATP-binding</keyword>
<keyword evidence="3 7" id="KW-0418">Kinase</keyword>
<evidence type="ECO:0000256" key="2">
    <source>
        <dbReference type="ARBA" id="ARBA00022741"/>
    </source>
</evidence>
<dbReference type="InterPro" id="IPR011009">
    <property type="entry name" value="Kinase-like_dom_sf"/>
</dbReference>
<accession>A0A8K0UGM8</accession>
<dbReference type="GO" id="GO:0005524">
    <property type="term" value="F:ATP binding"/>
    <property type="evidence" value="ECO:0007669"/>
    <property type="project" value="UniProtKB-KW"/>
</dbReference>
<name>A0A8K0UGM8_9AGAR</name>
<dbReference type="AlphaFoldDB" id="A0A8K0UGM8"/>
<evidence type="ECO:0000259" key="6">
    <source>
        <dbReference type="PROSITE" id="PS50011"/>
    </source>
</evidence>
<dbReference type="Proteomes" id="UP000813824">
    <property type="component" value="Unassembled WGS sequence"/>
</dbReference>
<evidence type="ECO:0000256" key="5">
    <source>
        <dbReference type="SAM" id="MobiDB-lite"/>
    </source>
</evidence>
<dbReference type="PANTHER" id="PTHR44329">
    <property type="entry name" value="SERINE/THREONINE-PROTEIN KINASE TNNI3K-RELATED"/>
    <property type="match status" value="1"/>
</dbReference>
<feature type="region of interest" description="Disordered" evidence="5">
    <location>
        <begin position="555"/>
        <end position="629"/>
    </location>
</feature>
<dbReference type="EMBL" id="JAEVFJ010000053">
    <property type="protein sequence ID" value="KAH8080695.1"/>
    <property type="molecule type" value="Genomic_DNA"/>
</dbReference>
<feature type="compositionally biased region" description="Low complexity" evidence="5">
    <location>
        <begin position="555"/>
        <end position="606"/>
    </location>
</feature>
<gene>
    <name evidence="7" type="ORF">BXZ70DRAFT_1049904</name>
</gene>
<sequence>MLQQHVAAAPGSSTSLNPPTAAPTPHSGKSPSVMQIRAMPGTLRSGGSSSGDSTPSARTRKTRSLKETIAKKVGTFLEAHVDRQKEEEVKHLSEPVLRPLLTAAILKREPLTTHDDNLGSESGESPMDNLTHLIKNAITCPIHKESLLSLRKEAAADTLLLMQEMLDDPVAFGVEARRHTVRRLLIRLSREAKILPASLFLSGVICRVRESVNGGAFADIYRGSFGGKPVALKRLRVFRIVVDKESRELNAAFFREALVWRQLRHPHILPFLGIDRSSFRPFLCMVSPYMENGNVIRCMEHLESNGAHIPRELWLLEIARGLEYLHQEQVVHGDLRGANILIDGDLHVRLSDFGLSMLVDSNPLSTSPSEHGGVGRWSAPELFHGSRQSVKSDVWSFACVCIEIYTRSQPYAHLNNVQVIPHILKGHLPTMPPSDSGIQLYMLNLLEHCFAKSPSSRPDASSLVRILLRCTPLVKKVKAIRLSQKPLPAPPVDLDAENFPDPDSPAQTSSPETTTATQSLHFSPPLDVPRETSQYLTLPPPMSPISLHSFVMVTSSSSSPHSQESHVPLPSSPSSGSHESHFASVSSPSAGSHSSHFLPSGSPPSSGRRHQTSEVSSGYVILSDSPRNP</sequence>
<evidence type="ECO:0000256" key="3">
    <source>
        <dbReference type="ARBA" id="ARBA00022777"/>
    </source>
</evidence>
<reference evidence="7" key="1">
    <citation type="journal article" date="2021" name="New Phytol.">
        <title>Evolutionary innovations through gain and loss of genes in the ectomycorrhizal Boletales.</title>
        <authorList>
            <person name="Wu G."/>
            <person name="Miyauchi S."/>
            <person name="Morin E."/>
            <person name="Kuo A."/>
            <person name="Drula E."/>
            <person name="Varga T."/>
            <person name="Kohler A."/>
            <person name="Feng B."/>
            <person name="Cao Y."/>
            <person name="Lipzen A."/>
            <person name="Daum C."/>
            <person name="Hundley H."/>
            <person name="Pangilinan J."/>
            <person name="Johnson J."/>
            <person name="Barry K."/>
            <person name="LaButti K."/>
            <person name="Ng V."/>
            <person name="Ahrendt S."/>
            <person name="Min B."/>
            <person name="Choi I.G."/>
            <person name="Park H."/>
            <person name="Plett J.M."/>
            <person name="Magnuson J."/>
            <person name="Spatafora J.W."/>
            <person name="Nagy L.G."/>
            <person name="Henrissat B."/>
            <person name="Grigoriev I.V."/>
            <person name="Yang Z.L."/>
            <person name="Xu J."/>
            <person name="Martin F.M."/>
        </authorList>
    </citation>
    <scope>NUCLEOTIDE SEQUENCE</scope>
    <source>
        <strain evidence="7">KKN 215</strain>
    </source>
</reference>
<comment type="caution">
    <text evidence="7">The sequence shown here is derived from an EMBL/GenBank/DDBJ whole genome shotgun (WGS) entry which is preliminary data.</text>
</comment>
<dbReference type="PROSITE" id="PS00109">
    <property type="entry name" value="PROTEIN_KINASE_TYR"/>
    <property type="match status" value="1"/>
</dbReference>
<organism evidence="7 8">
    <name type="scientific">Cristinia sonorae</name>
    <dbReference type="NCBI Taxonomy" id="1940300"/>
    <lineage>
        <taxon>Eukaryota</taxon>
        <taxon>Fungi</taxon>
        <taxon>Dikarya</taxon>
        <taxon>Basidiomycota</taxon>
        <taxon>Agaricomycotina</taxon>
        <taxon>Agaricomycetes</taxon>
        <taxon>Agaricomycetidae</taxon>
        <taxon>Agaricales</taxon>
        <taxon>Pleurotineae</taxon>
        <taxon>Stephanosporaceae</taxon>
        <taxon>Cristinia</taxon>
    </lineage>
</organism>
<feature type="domain" description="Protein kinase" evidence="6">
    <location>
        <begin position="206"/>
        <end position="474"/>
    </location>
</feature>
<keyword evidence="8" id="KW-1185">Reference proteome</keyword>
<evidence type="ECO:0000313" key="8">
    <source>
        <dbReference type="Proteomes" id="UP000813824"/>
    </source>
</evidence>
<dbReference type="Pfam" id="PF07714">
    <property type="entry name" value="PK_Tyr_Ser-Thr"/>
    <property type="match status" value="1"/>
</dbReference>
<dbReference type="Gene3D" id="1.10.510.10">
    <property type="entry name" value="Transferase(Phosphotransferase) domain 1"/>
    <property type="match status" value="1"/>
</dbReference>
<evidence type="ECO:0000313" key="7">
    <source>
        <dbReference type="EMBL" id="KAH8080695.1"/>
    </source>
</evidence>
<dbReference type="OrthoDB" id="346907at2759"/>
<keyword evidence="1" id="KW-0808">Transferase</keyword>
<dbReference type="PROSITE" id="PS50011">
    <property type="entry name" value="PROTEIN_KINASE_DOM"/>
    <property type="match status" value="1"/>
</dbReference>
<evidence type="ECO:0000256" key="4">
    <source>
        <dbReference type="ARBA" id="ARBA00022840"/>
    </source>
</evidence>
<feature type="region of interest" description="Disordered" evidence="5">
    <location>
        <begin position="1"/>
        <end position="65"/>
    </location>
</feature>
<dbReference type="InterPro" id="IPR008266">
    <property type="entry name" value="Tyr_kinase_AS"/>
</dbReference>